<dbReference type="EMBL" id="JBHTIS010003143">
    <property type="protein sequence ID" value="MFD1050855.1"/>
    <property type="molecule type" value="Genomic_DNA"/>
</dbReference>
<evidence type="ECO:0000313" key="2">
    <source>
        <dbReference type="Proteomes" id="UP001597045"/>
    </source>
</evidence>
<reference evidence="2" key="1">
    <citation type="journal article" date="2019" name="Int. J. Syst. Evol. Microbiol.">
        <title>The Global Catalogue of Microorganisms (GCM) 10K type strain sequencing project: providing services to taxonomists for standard genome sequencing and annotation.</title>
        <authorList>
            <consortium name="The Broad Institute Genomics Platform"/>
            <consortium name="The Broad Institute Genome Sequencing Center for Infectious Disease"/>
            <person name="Wu L."/>
            <person name="Ma J."/>
        </authorList>
    </citation>
    <scope>NUCLEOTIDE SEQUENCE [LARGE SCALE GENOMIC DNA]</scope>
    <source>
        <strain evidence="2">JCM 31486</strain>
    </source>
</reference>
<sequence length="73" mass="7934">LQREGVPGVAEIITAKGADLDGLVALELRLRVSGDGFDPFEETVSCAYEDDLRVGTQLVARVDPADQEFMIVR</sequence>
<protein>
    <submittedName>
        <fullName evidence="1">Uncharacterized protein</fullName>
    </submittedName>
</protein>
<evidence type="ECO:0000313" key="1">
    <source>
        <dbReference type="EMBL" id="MFD1050855.1"/>
    </source>
</evidence>
<gene>
    <name evidence="1" type="ORF">ACFQ1S_37645</name>
</gene>
<accession>A0ABW3MMY4</accession>
<keyword evidence="2" id="KW-1185">Reference proteome</keyword>
<proteinExistence type="predicted"/>
<name>A0ABW3MMY4_9PSEU</name>
<dbReference type="Proteomes" id="UP001597045">
    <property type="component" value="Unassembled WGS sequence"/>
</dbReference>
<feature type="non-terminal residue" evidence="1">
    <location>
        <position position="1"/>
    </location>
</feature>
<comment type="caution">
    <text evidence="1">The sequence shown here is derived from an EMBL/GenBank/DDBJ whole genome shotgun (WGS) entry which is preliminary data.</text>
</comment>
<organism evidence="1 2">
    <name type="scientific">Kibdelosporangium lantanae</name>
    <dbReference type="NCBI Taxonomy" id="1497396"/>
    <lineage>
        <taxon>Bacteria</taxon>
        <taxon>Bacillati</taxon>
        <taxon>Actinomycetota</taxon>
        <taxon>Actinomycetes</taxon>
        <taxon>Pseudonocardiales</taxon>
        <taxon>Pseudonocardiaceae</taxon>
        <taxon>Kibdelosporangium</taxon>
    </lineage>
</organism>